<comment type="caution">
    <text evidence="2">The sequence shown here is derived from an EMBL/GenBank/DDBJ whole genome shotgun (WGS) entry which is preliminary data.</text>
</comment>
<evidence type="ECO:0000313" key="2">
    <source>
        <dbReference type="EMBL" id="KAE8239558.1"/>
    </source>
</evidence>
<reference evidence="2" key="1">
    <citation type="submission" date="2016-04" db="EMBL/GenBank/DDBJ databases">
        <authorList>
            <person name="Nguyen H.D."/>
            <person name="Samba Siva P."/>
            <person name="Cullis J."/>
            <person name="Levesque C.A."/>
            <person name="Hambleton S."/>
        </authorList>
    </citation>
    <scope>NUCLEOTIDE SEQUENCE</scope>
    <source>
        <strain evidence="2">DAOMC 236426</strain>
    </source>
</reference>
<dbReference type="Proteomes" id="UP000077684">
    <property type="component" value="Unassembled WGS sequence"/>
</dbReference>
<organism evidence="2 3">
    <name type="scientific">Tilletia controversa</name>
    <name type="common">dwarf bunt fungus</name>
    <dbReference type="NCBI Taxonomy" id="13291"/>
    <lineage>
        <taxon>Eukaryota</taxon>
        <taxon>Fungi</taxon>
        <taxon>Dikarya</taxon>
        <taxon>Basidiomycota</taxon>
        <taxon>Ustilaginomycotina</taxon>
        <taxon>Exobasidiomycetes</taxon>
        <taxon>Tilletiales</taxon>
        <taxon>Tilletiaceae</taxon>
        <taxon>Tilletia</taxon>
    </lineage>
</organism>
<accession>A0A8X7MLL2</accession>
<feature type="region of interest" description="Disordered" evidence="1">
    <location>
        <begin position="1"/>
        <end position="24"/>
    </location>
</feature>
<proteinExistence type="predicted"/>
<dbReference type="EMBL" id="LWDE02001692">
    <property type="protein sequence ID" value="KAE8239558.1"/>
    <property type="molecule type" value="Genomic_DNA"/>
</dbReference>
<reference evidence="2" key="2">
    <citation type="journal article" date="2019" name="IMA Fungus">
        <title>Genome sequencing and comparison of five Tilletia species to identify candidate genes for the detection of regulated species infecting wheat.</title>
        <authorList>
            <person name="Nguyen H.D.T."/>
            <person name="Sultana T."/>
            <person name="Kesanakurti P."/>
            <person name="Hambleton S."/>
        </authorList>
    </citation>
    <scope>NUCLEOTIDE SEQUENCE</scope>
    <source>
        <strain evidence="2">DAOMC 236426</strain>
    </source>
</reference>
<sequence>MAESSKGSEATLRARRGKRQPAWLPQRSPKICTRYLRATATKHENVYEIPERRFDIPEGYVGNLTDNQHAKLRQIWAVFFDVLSKAKATADGAARSGAGASVEFETDLK</sequence>
<gene>
    <name evidence="2" type="ORF">A4X06_0g8202</name>
</gene>
<keyword evidence="3" id="KW-1185">Reference proteome</keyword>
<evidence type="ECO:0000313" key="3">
    <source>
        <dbReference type="Proteomes" id="UP000077684"/>
    </source>
</evidence>
<evidence type="ECO:0000256" key="1">
    <source>
        <dbReference type="SAM" id="MobiDB-lite"/>
    </source>
</evidence>
<dbReference type="AlphaFoldDB" id="A0A8X7MLL2"/>
<name>A0A8X7MLL2_9BASI</name>
<protein>
    <submittedName>
        <fullName evidence="2">Uncharacterized protein</fullName>
    </submittedName>
</protein>